<name>N9TWX3_9GAMM</name>
<gene>
    <name evidence="1" type="ORF">G114_17716</name>
</gene>
<evidence type="ECO:0000313" key="1">
    <source>
        <dbReference type="EMBL" id="ENY70570.1"/>
    </source>
</evidence>
<dbReference type="EMBL" id="APVG01000067">
    <property type="protein sequence ID" value="ENY70570.1"/>
    <property type="molecule type" value="Genomic_DNA"/>
</dbReference>
<dbReference type="Pfam" id="PF04237">
    <property type="entry name" value="YjbR"/>
    <property type="match status" value="1"/>
</dbReference>
<dbReference type="AlphaFoldDB" id="N9TWX3"/>
<dbReference type="Gene3D" id="3.90.1150.30">
    <property type="match status" value="1"/>
</dbReference>
<dbReference type="PANTHER" id="PTHR35145">
    <property type="entry name" value="CYTOPLASMIC PROTEIN-RELATED"/>
    <property type="match status" value="1"/>
</dbReference>
<reference evidence="1 2" key="1">
    <citation type="journal article" date="2013" name="Genome Announc.">
        <title>Draft Genome Sequence of the Aeromonas diversa Type Strain.</title>
        <authorList>
            <person name="Farfan M."/>
            <person name="Spataro N."/>
            <person name="Sanglas A."/>
            <person name="Albarral V."/>
            <person name="Loren J.G."/>
            <person name="Bosch E."/>
            <person name="Fuste M.C."/>
        </authorList>
    </citation>
    <scope>NUCLEOTIDE SEQUENCE [LARGE SCALE GENOMIC DNA]</scope>
    <source>
        <strain evidence="1 2">2478-85</strain>
    </source>
</reference>
<evidence type="ECO:0008006" key="3">
    <source>
        <dbReference type="Google" id="ProtNLM"/>
    </source>
</evidence>
<accession>N9TWX3</accession>
<dbReference type="PANTHER" id="PTHR35145:SF1">
    <property type="entry name" value="CYTOPLASMIC PROTEIN"/>
    <property type="match status" value="1"/>
</dbReference>
<dbReference type="InterPro" id="IPR007351">
    <property type="entry name" value="YjbR"/>
</dbReference>
<dbReference type="PATRIC" id="fig|1268237.3.peg.3478"/>
<evidence type="ECO:0000313" key="2">
    <source>
        <dbReference type="Proteomes" id="UP000023775"/>
    </source>
</evidence>
<dbReference type="InterPro" id="IPR038056">
    <property type="entry name" value="YjbR-like_sf"/>
</dbReference>
<dbReference type="eggNOG" id="COG2315">
    <property type="taxonomic scope" value="Bacteria"/>
</dbReference>
<dbReference type="InterPro" id="IPR058532">
    <property type="entry name" value="YjbR/MT2646/Rv2570-like"/>
</dbReference>
<sequence length="118" mass="13760">MITLTAVRDHLLSLPAATEDTPFGPEVLVYRLHGKMFALLRWEAHPMVLNLKCDPELALLLREIHPEVTPGWHMNKRHWNSVTLRETLADELWQEWAHHSYQRVRATLPRRLQGLAPC</sequence>
<protein>
    <recommendedName>
        <fullName evidence="3">MmcQ-like protein</fullName>
    </recommendedName>
</protein>
<dbReference type="SUPFAM" id="SSF142906">
    <property type="entry name" value="YjbR-like"/>
    <property type="match status" value="1"/>
</dbReference>
<organism evidence="1 2">
    <name type="scientific">Aeromonas diversa CDC 2478-85</name>
    <dbReference type="NCBI Taxonomy" id="1268237"/>
    <lineage>
        <taxon>Bacteria</taxon>
        <taxon>Pseudomonadati</taxon>
        <taxon>Pseudomonadota</taxon>
        <taxon>Gammaproteobacteria</taxon>
        <taxon>Aeromonadales</taxon>
        <taxon>Aeromonadaceae</taxon>
        <taxon>Aeromonas</taxon>
    </lineage>
</organism>
<dbReference type="Proteomes" id="UP000023775">
    <property type="component" value="Unassembled WGS sequence"/>
</dbReference>
<proteinExistence type="predicted"/>
<comment type="caution">
    <text evidence="1">The sequence shown here is derived from an EMBL/GenBank/DDBJ whole genome shotgun (WGS) entry which is preliminary data.</text>
</comment>
<keyword evidence="2" id="KW-1185">Reference proteome</keyword>